<dbReference type="Gene3D" id="1.25.40.10">
    <property type="entry name" value="Tetratricopeptide repeat domain"/>
    <property type="match status" value="1"/>
</dbReference>
<gene>
    <name evidence="3" type="ORF">Aglo03_42840</name>
</gene>
<dbReference type="Proteomes" id="UP001165042">
    <property type="component" value="Unassembled WGS sequence"/>
</dbReference>
<organism evidence="3 4">
    <name type="scientific">Actinokineospora globicatena</name>
    <dbReference type="NCBI Taxonomy" id="103729"/>
    <lineage>
        <taxon>Bacteria</taxon>
        <taxon>Bacillati</taxon>
        <taxon>Actinomycetota</taxon>
        <taxon>Actinomycetes</taxon>
        <taxon>Pseudonocardiales</taxon>
        <taxon>Pseudonocardiaceae</taxon>
        <taxon>Actinokineospora</taxon>
    </lineage>
</organism>
<dbReference type="SUPFAM" id="SSF47413">
    <property type="entry name" value="lambda repressor-like DNA-binding domains"/>
    <property type="match status" value="1"/>
</dbReference>
<feature type="domain" description="HTH cro/C1-type" evidence="2">
    <location>
        <begin position="19"/>
        <end position="52"/>
    </location>
</feature>
<evidence type="ECO:0000256" key="1">
    <source>
        <dbReference type="SAM" id="MobiDB-lite"/>
    </source>
</evidence>
<dbReference type="SMART" id="SM00530">
    <property type="entry name" value="HTH_XRE"/>
    <property type="match status" value="1"/>
</dbReference>
<dbReference type="RefSeq" id="WP_285611814.1">
    <property type="nucleotide sequence ID" value="NZ_BSSD01000006.1"/>
</dbReference>
<evidence type="ECO:0000313" key="3">
    <source>
        <dbReference type="EMBL" id="GLW93468.1"/>
    </source>
</evidence>
<dbReference type="Pfam" id="PF13560">
    <property type="entry name" value="HTH_31"/>
    <property type="match status" value="1"/>
</dbReference>
<reference evidence="3" key="1">
    <citation type="submission" date="2023-02" db="EMBL/GenBank/DDBJ databases">
        <title>Actinokineospora globicatena NBRC 15670.</title>
        <authorList>
            <person name="Ichikawa N."/>
            <person name="Sato H."/>
            <person name="Tonouchi N."/>
        </authorList>
    </citation>
    <scope>NUCLEOTIDE SEQUENCE</scope>
    <source>
        <strain evidence="3">NBRC 15670</strain>
    </source>
</reference>
<dbReference type="EMBL" id="BSSD01000006">
    <property type="protein sequence ID" value="GLW93468.1"/>
    <property type="molecule type" value="Genomic_DNA"/>
</dbReference>
<feature type="region of interest" description="Disordered" evidence="1">
    <location>
        <begin position="83"/>
        <end position="104"/>
    </location>
</feature>
<evidence type="ECO:0000259" key="2">
    <source>
        <dbReference type="PROSITE" id="PS50943"/>
    </source>
</evidence>
<comment type="caution">
    <text evidence="3">The sequence shown here is derived from an EMBL/GenBank/DDBJ whole genome shotgun (WGS) entry which is preliminary data.</text>
</comment>
<dbReference type="CDD" id="cd00093">
    <property type="entry name" value="HTH_XRE"/>
    <property type="match status" value="1"/>
</dbReference>
<dbReference type="Gene3D" id="1.10.260.40">
    <property type="entry name" value="lambda repressor-like DNA-binding domains"/>
    <property type="match status" value="1"/>
</dbReference>
<dbReference type="AlphaFoldDB" id="A0A9W6VBZ3"/>
<accession>A0A9W6VBZ3</accession>
<dbReference type="GO" id="GO:0003677">
    <property type="term" value="F:DNA binding"/>
    <property type="evidence" value="ECO:0007669"/>
    <property type="project" value="InterPro"/>
</dbReference>
<dbReference type="InterPro" id="IPR010982">
    <property type="entry name" value="Lambda_DNA-bd_dom_sf"/>
</dbReference>
<dbReference type="PROSITE" id="PS50943">
    <property type="entry name" value="HTH_CROC1"/>
    <property type="match status" value="1"/>
</dbReference>
<dbReference type="InterPro" id="IPR011990">
    <property type="entry name" value="TPR-like_helical_dom_sf"/>
</dbReference>
<name>A0A9W6VBZ3_9PSEU</name>
<dbReference type="InterPro" id="IPR001387">
    <property type="entry name" value="Cro/C1-type_HTH"/>
</dbReference>
<keyword evidence="4" id="KW-1185">Reference proteome</keyword>
<evidence type="ECO:0000313" key="4">
    <source>
        <dbReference type="Proteomes" id="UP001165042"/>
    </source>
</evidence>
<protein>
    <recommendedName>
        <fullName evidence="2">HTH cro/C1-type domain-containing protein</fullName>
    </recommendedName>
</protein>
<proteinExistence type="predicted"/>
<feature type="compositionally biased region" description="Low complexity" evidence="1">
    <location>
        <begin position="92"/>
        <end position="104"/>
    </location>
</feature>
<sequence length="397" mass="42903">MSRRLQPAGSLRAYFGWRLRHWRRARGLSQSELGARLGYGDSHLSKVESGDRWPPPDLPDRADRVLDTGGELAALWPLVERERQEAPGARQPEAVAPSTPSSPTAPEAMEALLAAYHVTGSQLGGRDLVVPLEHYTRTVVQWQAVSSVPGLTRLAARFAQLAGWARFDGADYPTAQFWYTCGLTWATQADDRDLMSRLLARQSSVHWSVGNAAGAIALAERARRVDGTSPGVRAWACLAEARGHALAGDRRCCEERLDEAAALMAAADPVTEPWAAPSVLALAMGTCYRDLAAHGDHSGLASTAVDHTTRSLAEVPTTNEHDRAVVATRLASSHTHAGHPDEAASVLTTLLDPPAGPHGSARVRAEMRLVHTRLTEHWPTVGAVRELTDLVRTNLPD</sequence>